<dbReference type="PANTHER" id="PTHR13887">
    <property type="entry name" value="GLUTATHIONE S-TRANSFERASE KAPPA"/>
    <property type="match status" value="1"/>
</dbReference>
<dbReference type="SUPFAM" id="SSF52833">
    <property type="entry name" value="Thioredoxin-like"/>
    <property type="match status" value="1"/>
</dbReference>
<dbReference type="PANTHER" id="PTHR13887:SF54">
    <property type="entry name" value="DSBA FAMILY PROTEIN"/>
    <property type="match status" value="1"/>
</dbReference>
<dbReference type="Gene3D" id="3.40.30.10">
    <property type="entry name" value="Glutaredoxin"/>
    <property type="match status" value="1"/>
</dbReference>
<dbReference type="AlphaFoldDB" id="A0A9E5MQB0"/>
<name>A0A9E5MQB0_9GAMM</name>
<accession>A0A9E5MQB0</accession>
<sequence length="192" mass="21836">MCSWCWGFRPVWDALTRELPENIEVVYVAGGLAPDSEEPMSEALQQAIQGYWRDIQSQLGTEFNFDFWVKNQPRRSTYLSCRAVIAADRQGALVTMHNAIQQAYYLRALNPSDVDVLVQLAQELKLDAVQFEGDLRSGEVQVDFEAQLALARQLPIDGFPSLVLEVGAEVIKLDREYQDHRVPLRQIQLALK</sequence>
<evidence type="ECO:0000259" key="1">
    <source>
        <dbReference type="Pfam" id="PF01323"/>
    </source>
</evidence>
<keyword evidence="3" id="KW-1185">Reference proteome</keyword>
<evidence type="ECO:0000313" key="3">
    <source>
        <dbReference type="Proteomes" id="UP000787472"/>
    </source>
</evidence>
<dbReference type="Pfam" id="PF01323">
    <property type="entry name" value="DSBA"/>
    <property type="match status" value="1"/>
</dbReference>
<dbReference type="EMBL" id="JAAONZ010000032">
    <property type="protein sequence ID" value="NHO68465.1"/>
    <property type="molecule type" value="Genomic_DNA"/>
</dbReference>
<gene>
    <name evidence="2" type="ORF">G8770_23170</name>
</gene>
<dbReference type="Proteomes" id="UP000787472">
    <property type="component" value="Unassembled WGS sequence"/>
</dbReference>
<dbReference type="InterPro" id="IPR001853">
    <property type="entry name" value="DSBA-like_thioredoxin_dom"/>
</dbReference>
<comment type="caution">
    <text evidence="2">The sequence shown here is derived from an EMBL/GenBank/DDBJ whole genome shotgun (WGS) entry which is preliminary data.</text>
</comment>
<evidence type="ECO:0000313" key="2">
    <source>
        <dbReference type="EMBL" id="NHO68465.1"/>
    </source>
</evidence>
<feature type="domain" description="DSBA-like thioredoxin" evidence="1">
    <location>
        <begin position="1"/>
        <end position="164"/>
    </location>
</feature>
<organism evidence="2 3">
    <name type="scientific">Pseudomaricurvus hydrocarbonicus</name>
    <dbReference type="NCBI Taxonomy" id="1470433"/>
    <lineage>
        <taxon>Bacteria</taxon>
        <taxon>Pseudomonadati</taxon>
        <taxon>Pseudomonadota</taxon>
        <taxon>Gammaproteobacteria</taxon>
        <taxon>Cellvibrionales</taxon>
        <taxon>Cellvibrionaceae</taxon>
        <taxon>Pseudomaricurvus</taxon>
    </lineage>
</organism>
<dbReference type="InterPro" id="IPR036249">
    <property type="entry name" value="Thioredoxin-like_sf"/>
</dbReference>
<protein>
    <submittedName>
        <fullName evidence="2">DsbA family protein</fullName>
    </submittedName>
</protein>
<dbReference type="CDD" id="cd03025">
    <property type="entry name" value="DsbA_FrnE_like"/>
    <property type="match status" value="1"/>
</dbReference>
<proteinExistence type="predicted"/>
<reference evidence="2" key="1">
    <citation type="submission" date="2020-03" db="EMBL/GenBank/DDBJ databases">
        <authorList>
            <person name="Guo F."/>
        </authorList>
    </citation>
    <scope>NUCLEOTIDE SEQUENCE</scope>
    <source>
        <strain evidence="2">JCM 30134</strain>
    </source>
</reference>